<accession>A0A097CT02</accession>
<evidence type="ECO:0000256" key="4">
    <source>
        <dbReference type="ARBA" id="ARBA00022857"/>
    </source>
</evidence>
<dbReference type="FunFam" id="1.10.630.10:FF:000018">
    <property type="entry name" value="Cytochrome P450 monooxygenase"/>
    <property type="match status" value="1"/>
</dbReference>
<dbReference type="GO" id="GO:0005506">
    <property type="term" value="F:iron ion binding"/>
    <property type="evidence" value="ECO:0007669"/>
    <property type="project" value="InterPro"/>
</dbReference>
<keyword evidence="2 10" id="KW-0349">Heme</keyword>
<dbReference type="PRINTS" id="PR00359">
    <property type="entry name" value="BP450"/>
</dbReference>
<dbReference type="InterPro" id="IPR036396">
    <property type="entry name" value="Cyt_P450_sf"/>
</dbReference>
<evidence type="ECO:0000256" key="3">
    <source>
        <dbReference type="ARBA" id="ARBA00022723"/>
    </source>
</evidence>
<evidence type="ECO:0000256" key="8">
    <source>
        <dbReference type="ARBA" id="ARBA00023194"/>
    </source>
</evidence>
<dbReference type="InterPro" id="IPR017972">
    <property type="entry name" value="Cyt_P450_CS"/>
</dbReference>
<dbReference type="CDD" id="cd11029">
    <property type="entry name" value="CYP107-like"/>
    <property type="match status" value="1"/>
</dbReference>
<comment type="similarity">
    <text evidence="1 10">Belongs to the cytochrome P450 family.</text>
</comment>
<evidence type="ECO:0000256" key="2">
    <source>
        <dbReference type="ARBA" id="ARBA00022617"/>
    </source>
</evidence>
<dbReference type="InterPro" id="IPR001128">
    <property type="entry name" value="Cyt_P450"/>
</dbReference>
<keyword evidence="8" id="KW-0045">Antibiotic biosynthesis</keyword>
<keyword evidence="7 10" id="KW-0503">Monooxygenase</keyword>
<evidence type="ECO:0000256" key="1">
    <source>
        <dbReference type="ARBA" id="ARBA00010617"/>
    </source>
</evidence>
<sequence length="417" mass="46141">MTSRLSIPVIDTAGRDIHGEGERLRALGRAVQVLLPGDVTAWWVTDHALIKQLLTDDRVSRDTYQHWPAWGGGESELARTWSLAMWVADRNMITAYGADHKRLRKLVARAFTARRTEAMRPRIEAVTADLLADLGRTPAGQVVDLRERFAYPLPVEVISALLGIPDEIRGPLLRTVHEIMDTAATPEQAKANEVELYRLLHELVEIKRRQPGDDVTTGLIQAHDEDGGGLSERELVDTVLLMFTAGHETTVNLLDQTIVLLLSHPEQLDALRRGDLDWADVIEESLRLQTPFPNLPLRYAVTDIDLGDAVIAQGDPIVIAFGAGNRDPGVYGDTAAQFDPLRPTRRDHLAFGYGVHRCLGAPLARLEAAIGLSALFDRFPDLRLAQPVDQLRPLGSFISNGHETLPALLTREEGDPR</sequence>
<dbReference type="InterPro" id="IPR002397">
    <property type="entry name" value="Cyt_P450_B"/>
</dbReference>
<organism evidence="11">
    <name type="scientific">Verrucosispora sp. MS100047</name>
    <dbReference type="NCBI Taxonomy" id="1410949"/>
    <lineage>
        <taxon>Bacteria</taxon>
        <taxon>Bacillati</taxon>
        <taxon>Actinomycetota</taxon>
        <taxon>Actinomycetes</taxon>
        <taxon>Micromonosporales</taxon>
        <taxon>Micromonosporaceae</taxon>
        <taxon>Micromonospora</taxon>
    </lineage>
</organism>
<dbReference type="EMBL" id="KF826684">
    <property type="protein sequence ID" value="AIS85767.1"/>
    <property type="molecule type" value="Genomic_DNA"/>
</dbReference>
<name>A0A097CT02_9ACTN</name>
<evidence type="ECO:0000256" key="9">
    <source>
        <dbReference type="ARBA" id="ARBA00060683"/>
    </source>
</evidence>
<evidence type="ECO:0000256" key="7">
    <source>
        <dbReference type="ARBA" id="ARBA00023033"/>
    </source>
</evidence>
<evidence type="ECO:0000256" key="10">
    <source>
        <dbReference type="RuleBase" id="RU000461"/>
    </source>
</evidence>
<dbReference type="PANTHER" id="PTHR46696">
    <property type="entry name" value="P450, PUTATIVE (EUROFUNG)-RELATED"/>
    <property type="match status" value="1"/>
</dbReference>
<dbReference type="GO" id="GO:0020037">
    <property type="term" value="F:heme binding"/>
    <property type="evidence" value="ECO:0007669"/>
    <property type="project" value="InterPro"/>
</dbReference>
<protein>
    <submittedName>
        <fullName evidence="11">Cytochrome P450 monooxygenase</fullName>
    </submittedName>
</protein>
<reference evidence="11" key="1">
    <citation type="submission" date="2013-11" db="EMBL/GenBank/DDBJ databases">
        <title>New antitubercular compounds from marine-derived Verrucosispora sp. MS100047.</title>
        <authorList>
            <person name="Huang P."/>
            <person name="Xie F."/>
            <person name="Wang Q."/>
            <person name="Wang J."/>
            <person name="Wang Q."/>
            <person name="Abdel-Mageed W.M."/>
            <person name="Liu M."/>
            <person name="Han J."/>
            <person name="Song F."/>
            <person name="Dai H."/>
            <person name="Liu X."/>
            <person name="Zhang L."/>
        </authorList>
    </citation>
    <scope>NUCLEOTIDE SEQUENCE</scope>
    <source>
        <strain evidence="11">MS100047</strain>
    </source>
</reference>
<dbReference type="GO" id="GO:0017000">
    <property type="term" value="P:antibiotic biosynthetic process"/>
    <property type="evidence" value="ECO:0007669"/>
    <property type="project" value="UniProtKB-KW"/>
</dbReference>
<evidence type="ECO:0000256" key="6">
    <source>
        <dbReference type="ARBA" id="ARBA00023004"/>
    </source>
</evidence>
<dbReference type="Gene3D" id="1.10.630.10">
    <property type="entry name" value="Cytochrome P450"/>
    <property type="match status" value="1"/>
</dbReference>
<proteinExistence type="inferred from homology"/>
<evidence type="ECO:0000313" key="11">
    <source>
        <dbReference type="EMBL" id="AIS85767.1"/>
    </source>
</evidence>
<keyword evidence="6 10" id="KW-0408">Iron</keyword>
<evidence type="ECO:0000256" key="5">
    <source>
        <dbReference type="ARBA" id="ARBA00023002"/>
    </source>
</evidence>
<dbReference type="AlphaFoldDB" id="A0A097CT02"/>
<dbReference type="PROSITE" id="PS00086">
    <property type="entry name" value="CYTOCHROME_P450"/>
    <property type="match status" value="1"/>
</dbReference>
<keyword evidence="4" id="KW-0521">NADP</keyword>
<dbReference type="GO" id="GO:0016705">
    <property type="term" value="F:oxidoreductase activity, acting on paired donors, with incorporation or reduction of molecular oxygen"/>
    <property type="evidence" value="ECO:0007669"/>
    <property type="project" value="InterPro"/>
</dbReference>
<dbReference type="PANTHER" id="PTHR46696:SF1">
    <property type="entry name" value="CYTOCHROME P450 YJIB-RELATED"/>
    <property type="match status" value="1"/>
</dbReference>
<comment type="pathway">
    <text evidence="9">Antibiotic biosynthesis; mycinamicin biosynthesis.</text>
</comment>
<keyword evidence="5 10" id="KW-0560">Oxidoreductase</keyword>
<gene>
    <name evidence="11" type="ORF">VASRM7_524</name>
</gene>
<dbReference type="PRINTS" id="PR00385">
    <property type="entry name" value="P450"/>
</dbReference>
<keyword evidence="3 10" id="KW-0479">Metal-binding</keyword>
<dbReference type="Pfam" id="PF00067">
    <property type="entry name" value="p450"/>
    <property type="match status" value="2"/>
</dbReference>
<dbReference type="SUPFAM" id="SSF48264">
    <property type="entry name" value="Cytochrome P450"/>
    <property type="match status" value="1"/>
</dbReference>
<dbReference type="GO" id="GO:0004497">
    <property type="term" value="F:monooxygenase activity"/>
    <property type="evidence" value="ECO:0007669"/>
    <property type="project" value="UniProtKB-KW"/>
</dbReference>